<organism evidence="1">
    <name type="scientific">Anguilla anguilla</name>
    <name type="common">European freshwater eel</name>
    <name type="synonym">Muraena anguilla</name>
    <dbReference type="NCBI Taxonomy" id="7936"/>
    <lineage>
        <taxon>Eukaryota</taxon>
        <taxon>Metazoa</taxon>
        <taxon>Chordata</taxon>
        <taxon>Craniata</taxon>
        <taxon>Vertebrata</taxon>
        <taxon>Euteleostomi</taxon>
        <taxon>Actinopterygii</taxon>
        <taxon>Neopterygii</taxon>
        <taxon>Teleostei</taxon>
        <taxon>Anguilliformes</taxon>
        <taxon>Anguillidae</taxon>
        <taxon>Anguilla</taxon>
    </lineage>
</organism>
<sequence>MVSGLVDGTFEMSLASLTLTELAQSQVQTFHSRQCCIYLRDEQDQCAADANAAGRGYRISNTGQLKSAFSAACLTMNLLIMLSSLFSLKPGRQ</sequence>
<dbReference type="AlphaFoldDB" id="A0A0E9WZ33"/>
<name>A0A0E9WZ33_ANGAN</name>
<reference evidence="1" key="2">
    <citation type="journal article" date="2015" name="Fish Shellfish Immunol.">
        <title>Early steps in the European eel (Anguilla anguilla)-Vibrio vulnificus interaction in the gills: Role of the RtxA13 toxin.</title>
        <authorList>
            <person name="Callol A."/>
            <person name="Pajuelo D."/>
            <person name="Ebbesson L."/>
            <person name="Teles M."/>
            <person name="MacKenzie S."/>
            <person name="Amaro C."/>
        </authorList>
    </citation>
    <scope>NUCLEOTIDE SEQUENCE</scope>
</reference>
<proteinExistence type="predicted"/>
<accession>A0A0E9WZ33</accession>
<dbReference type="EMBL" id="GBXM01013707">
    <property type="protein sequence ID" value="JAH94870.1"/>
    <property type="molecule type" value="Transcribed_RNA"/>
</dbReference>
<evidence type="ECO:0000313" key="1">
    <source>
        <dbReference type="EMBL" id="JAH94870.1"/>
    </source>
</evidence>
<protein>
    <submittedName>
        <fullName evidence="1">Uncharacterized protein</fullName>
    </submittedName>
</protein>
<reference evidence="1" key="1">
    <citation type="submission" date="2014-11" db="EMBL/GenBank/DDBJ databases">
        <authorList>
            <person name="Amaro Gonzalez C."/>
        </authorList>
    </citation>
    <scope>NUCLEOTIDE SEQUENCE</scope>
</reference>